<dbReference type="EMBL" id="BOMQ01000020">
    <property type="protein sequence ID" value="GIE48122.1"/>
    <property type="molecule type" value="Genomic_DNA"/>
</dbReference>
<comment type="caution">
    <text evidence="2">The sequence shown here is derived from an EMBL/GenBank/DDBJ whole genome shotgun (WGS) entry which is preliminary data.</text>
</comment>
<reference evidence="2" key="1">
    <citation type="submission" date="2021-01" db="EMBL/GenBank/DDBJ databases">
        <title>Whole genome shotgun sequence of Actinoplanes nipponensis NBRC 14063.</title>
        <authorList>
            <person name="Komaki H."/>
            <person name="Tamura T."/>
        </authorList>
    </citation>
    <scope>NUCLEOTIDE SEQUENCE</scope>
    <source>
        <strain evidence="2">NBRC 14063</strain>
    </source>
</reference>
<organism evidence="2 3">
    <name type="scientific">Actinoplanes nipponensis</name>
    <dbReference type="NCBI Taxonomy" id="135950"/>
    <lineage>
        <taxon>Bacteria</taxon>
        <taxon>Bacillati</taxon>
        <taxon>Actinomycetota</taxon>
        <taxon>Actinomycetes</taxon>
        <taxon>Micromonosporales</taxon>
        <taxon>Micromonosporaceae</taxon>
        <taxon>Actinoplanes</taxon>
    </lineage>
</organism>
<keyword evidence="3" id="KW-1185">Reference proteome</keyword>
<proteinExistence type="predicted"/>
<evidence type="ECO:0000313" key="2">
    <source>
        <dbReference type="EMBL" id="GIE48122.1"/>
    </source>
</evidence>
<dbReference type="AlphaFoldDB" id="A0A919JEL5"/>
<gene>
    <name evidence="2" type="ORF">Ani05nite_16560</name>
</gene>
<accession>A0A919JEL5</accession>
<evidence type="ECO:0000313" key="3">
    <source>
        <dbReference type="Proteomes" id="UP000647172"/>
    </source>
</evidence>
<sequence length="122" mass="12857">MFAGAAIPAPAPYADGRADIGPPPAPTVTARVRIATGRDLLGVFLCRPPARPAGRRITPGDAGGPFPAGRCARWRAARRAIIRPVRAPAPVADSGARVRHSHRRERRRPGRTTLAGPGPSEH</sequence>
<feature type="region of interest" description="Disordered" evidence="1">
    <location>
        <begin position="86"/>
        <end position="122"/>
    </location>
</feature>
<feature type="compositionally biased region" description="Basic residues" evidence="1">
    <location>
        <begin position="97"/>
        <end position="110"/>
    </location>
</feature>
<protein>
    <submittedName>
        <fullName evidence="2">Uncharacterized protein</fullName>
    </submittedName>
</protein>
<evidence type="ECO:0000256" key="1">
    <source>
        <dbReference type="SAM" id="MobiDB-lite"/>
    </source>
</evidence>
<dbReference type="Proteomes" id="UP000647172">
    <property type="component" value="Unassembled WGS sequence"/>
</dbReference>
<name>A0A919JEL5_9ACTN</name>